<evidence type="ECO:0000256" key="2">
    <source>
        <dbReference type="ARBA" id="ARBA00022603"/>
    </source>
</evidence>
<evidence type="ECO:0000313" key="5">
    <source>
        <dbReference type="EMBL" id="TKV58936.1"/>
    </source>
</evidence>
<dbReference type="InterPro" id="IPR001537">
    <property type="entry name" value="SpoU_MeTrfase"/>
</dbReference>
<dbReference type="Pfam" id="PF22435">
    <property type="entry name" value="MRM3-like_sub_bind"/>
    <property type="match status" value="1"/>
</dbReference>
<comment type="caution">
    <text evidence="5">The sequence shown here is derived from an EMBL/GenBank/DDBJ whole genome shotgun (WGS) entry which is preliminary data.</text>
</comment>
<dbReference type="SUPFAM" id="SSF75217">
    <property type="entry name" value="alpha/beta knot"/>
    <property type="match status" value="1"/>
</dbReference>
<accession>A0A4U6QFZ0</accession>
<sequence>MLTERSSRIVAAHKLLRRPRRTEAGQFLAEGAGPVTEAIAAERDRPGTVLELFVTEAAAARHVDLVRSAFAAGVEVTQVTERAAAALSDTVAPQGLVARCALPETDPDELLASSPRLLAVCVETNDPGNLGTIIRLADAAGADGVLVAGDAVDPFNPKTVRATTGSLFHLPVVRVRDRAEAIKALHEAGVSVLATTGTAELDLPTASAQGLLELPTAWLFGSEAHGLPAAVVTAADAAVRVPIYGRAESLNLATAAAVCLYASATAQRAAGVDA</sequence>
<dbReference type="GO" id="GO:0005737">
    <property type="term" value="C:cytoplasm"/>
    <property type="evidence" value="ECO:0007669"/>
    <property type="project" value="UniProtKB-ARBA"/>
</dbReference>
<dbReference type="GO" id="GO:0032259">
    <property type="term" value="P:methylation"/>
    <property type="evidence" value="ECO:0007669"/>
    <property type="project" value="UniProtKB-KW"/>
</dbReference>
<proteinExistence type="inferred from homology"/>
<dbReference type="OrthoDB" id="9794400at2"/>
<comment type="similarity">
    <text evidence="1">Belongs to the class IV-like SAM-binding methyltransferase superfamily. RNA methyltransferase TrmH family.</text>
</comment>
<evidence type="ECO:0000256" key="1">
    <source>
        <dbReference type="ARBA" id="ARBA00007228"/>
    </source>
</evidence>
<dbReference type="PANTHER" id="PTHR43191:SF2">
    <property type="entry name" value="RRNA METHYLTRANSFERASE 3, MITOCHONDRIAL"/>
    <property type="match status" value="1"/>
</dbReference>
<dbReference type="EMBL" id="SZZH01000003">
    <property type="protein sequence ID" value="TKV58936.1"/>
    <property type="molecule type" value="Genomic_DNA"/>
</dbReference>
<evidence type="ECO:0000256" key="3">
    <source>
        <dbReference type="ARBA" id="ARBA00022679"/>
    </source>
</evidence>
<dbReference type="CDD" id="cd18095">
    <property type="entry name" value="SpoU-like_rRNA-MTase"/>
    <property type="match status" value="1"/>
</dbReference>
<dbReference type="GO" id="GO:0003723">
    <property type="term" value="F:RNA binding"/>
    <property type="evidence" value="ECO:0007669"/>
    <property type="project" value="InterPro"/>
</dbReference>
<dbReference type="SMART" id="SM00967">
    <property type="entry name" value="SpoU_sub_bind"/>
    <property type="match status" value="1"/>
</dbReference>
<dbReference type="SUPFAM" id="SSF55315">
    <property type="entry name" value="L30e-like"/>
    <property type="match status" value="1"/>
</dbReference>
<keyword evidence="6" id="KW-1185">Reference proteome</keyword>
<dbReference type="InterPro" id="IPR053888">
    <property type="entry name" value="MRM3-like_sub_bind"/>
</dbReference>
<dbReference type="InterPro" id="IPR051259">
    <property type="entry name" value="rRNA_Methyltransferase"/>
</dbReference>
<reference evidence="5 6" key="1">
    <citation type="submission" date="2019-05" db="EMBL/GenBank/DDBJ databases">
        <title>Nakamurella sp. N5BH11, whole genome shotgun sequence.</title>
        <authorList>
            <person name="Tuo L."/>
        </authorList>
    </citation>
    <scope>NUCLEOTIDE SEQUENCE [LARGE SCALE GENOMIC DNA]</scope>
    <source>
        <strain evidence="5 6">N5BH11</strain>
    </source>
</reference>
<dbReference type="InterPro" id="IPR029028">
    <property type="entry name" value="Alpha/beta_knot_MTases"/>
</dbReference>
<protein>
    <submittedName>
        <fullName evidence="5">RNA methyltransferase</fullName>
    </submittedName>
</protein>
<dbReference type="InterPro" id="IPR029064">
    <property type="entry name" value="Ribosomal_eL30-like_sf"/>
</dbReference>
<name>A0A4U6QFZ0_9ACTN</name>
<evidence type="ECO:0000259" key="4">
    <source>
        <dbReference type="SMART" id="SM00967"/>
    </source>
</evidence>
<keyword evidence="3 5" id="KW-0808">Transferase</keyword>
<dbReference type="InterPro" id="IPR013123">
    <property type="entry name" value="SpoU_subst-bd"/>
</dbReference>
<organism evidence="5 6">
    <name type="scientific">Nakamurella flava</name>
    <dbReference type="NCBI Taxonomy" id="2576308"/>
    <lineage>
        <taxon>Bacteria</taxon>
        <taxon>Bacillati</taxon>
        <taxon>Actinomycetota</taxon>
        <taxon>Actinomycetes</taxon>
        <taxon>Nakamurellales</taxon>
        <taxon>Nakamurellaceae</taxon>
        <taxon>Nakamurella</taxon>
    </lineage>
</organism>
<dbReference type="GO" id="GO:0008173">
    <property type="term" value="F:RNA methyltransferase activity"/>
    <property type="evidence" value="ECO:0007669"/>
    <property type="project" value="InterPro"/>
</dbReference>
<dbReference type="InterPro" id="IPR029026">
    <property type="entry name" value="tRNA_m1G_MTases_N"/>
</dbReference>
<feature type="domain" description="RNA 2-O ribose methyltransferase substrate binding" evidence="4">
    <location>
        <begin position="28"/>
        <end position="106"/>
    </location>
</feature>
<keyword evidence="2 5" id="KW-0489">Methyltransferase</keyword>
<dbReference type="RefSeq" id="WP_137450597.1">
    <property type="nucleotide sequence ID" value="NZ_SZZH01000003.1"/>
</dbReference>
<dbReference type="Proteomes" id="UP000306985">
    <property type="component" value="Unassembled WGS sequence"/>
</dbReference>
<evidence type="ECO:0000313" key="6">
    <source>
        <dbReference type="Proteomes" id="UP000306985"/>
    </source>
</evidence>
<dbReference type="AlphaFoldDB" id="A0A4U6QFZ0"/>
<dbReference type="GO" id="GO:0006396">
    <property type="term" value="P:RNA processing"/>
    <property type="evidence" value="ECO:0007669"/>
    <property type="project" value="InterPro"/>
</dbReference>
<dbReference type="Pfam" id="PF00588">
    <property type="entry name" value="SpoU_methylase"/>
    <property type="match status" value="1"/>
</dbReference>
<dbReference type="Gene3D" id="3.30.1330.30">
    <property type="match status" value="1"/>
</dbReference>
<dbReference type="PANTHER" id="PTHR43191">
    <property type="entry name" value="RRNA METHYLTRANSFERASE 3"/>
    <property type="match status" value="1"/>
</dbReference>
<gene>
    <name evidence="5" type="ORF">FDO65_15765</name>
</gene>
<dbReference type="Gene3D" id="3.40.1280.10">
    <property type="match status" value="1"/>
</dbReference>